<keyword evidence="6" id="KW-0813">Transport</keyword>
<comment type="subcellular location">
    <subcellularLocation>
        <location evidence="6">Cell inner membrane</location>
        <topology evidence="6">Multi-pass membrane protein</topology>
    </subcellularLocation>
    <subcellularLocation>
        <location evidence="1">Membrane</location>
        <topology evidence="1">Multi-pass membrane protein</topology>
    </subcellularLocation>
</comment>
<evidence type="ECO:0000259" key="7">
    <source>
        <dbReference type="PROSITE" id="PS51012"/>
    </source>
</evidence>
<dbReference type="PRINTS" id="PR00164">
    <property type="entry name" value="ABC2TRNSPORT"/>
</dbReference>
<comment type="caution">
    <text evidence="8">The sequence shown here is derived from an EMBL/GenBank/DDBJ whole genome shotgun (WGS) entry which is preliminary data.</text>
</comment>
<keyword evidence="9" id="KW-1185">Reference proteome</keyword>
<sequence>MTIKIQLIAFHTLVKCEVIRMFRISSQVFLPPIITTGLYFLIFGALIGDRIGPIDGISYSQFIAPGLIMMTVITNSYGNVSSSLFSTRFQKSIEEILISPMHESLLLAGYVVGGILRGLIVATLVFTVSCFFLPDIEFHHLPMTLLVVILVSALFSLAGFTNAMLAKNFDDVMLIPTFLLTPLTYLGGVFYSTNMLPPFWEKLSHLNPILYMVSALRHAMFGIQDINMTLAMAVICLTLILLSLINMILLKKGVGLRD</sequence>
<accession>A0A0W0V4H3</accession>
<keyword evidence="5 6" id="KW-0472">Membrane</keyword>
<comment type="similarity">
    <text evidence="2 6">Belongs to the ABC-2 integral membrane protein family.</text>
</comment>
<dbReference type="InterPro" id="IPR047817">
    <property type="entry name" value="ABC2_TM_bact-type"/>
</dbReference>
<dbReference type="PIRSF" id="PIRSF006648">
    <property type="entry name" value="DrrB"/>
    <property type="match status" value="1"/>
</dbReference>
<feature type="transmembrane region" description="Helical" evidence="6">
    <location>
        <begin position="59"/>
        <end position="78"/>
    </location>
</feature>
<dbReference type="GO" id="GO:0140359">
    <property type="term" value="F:ABC-type transporter activity"/>
    <property type="evidence" value="ECO:0007669"/>
    <property type="project" value="InterPro"/>
</dbReference>
<dbReference type="Proteomes" id="UP000054761">
    <property type="component" value="Unassembled WGS sequence"/>
</dbReference>
<dbReference type="NCBIfam" id="NF011648">
    <property type="entry name" value="PRK15066.1"/>
    <property type="match status" value="1"/>
</dbReference>
<protein>
    <recommendedName>
        <fullName evidence="6">Transport permease protein</fullName>
    </recommendedName>
</protein>
<dbReference type="InterPro" id="IPR000412">
    <property type="entry name" value="ABC_2_transport"/>
</dbReference>
<feature type="transmembrane region" description="Helical" evidence="6">
    <location>
        <begin position="172"/>
        <end position="191"/>
    </location>
</feature>
<dbReference type="Pfam" id="PF01061">
    <property type="entry name" value="ABC2_membrane"/>
    <property type="match status" value="1"/>
</dbReference>
<feature type="transmembrane region" description="Helical" evidence="6">
    <location>
        <begin position="229"/>
        <end position="250"/>
    </location>
</feature>
<feature type="transmembrane region" description="Helical" evidence="6">
    <location>
        <begin position="28"/>
        <end position="47"/>
    </location>
</feature>
<feature type="domain" description="ABC transmembrane type-2" evidence="7">
    <location>
        <begin position="23"/>
        <end position="253"/>
    </location>
</feature>
<gene>
    <name evidence="8" type="ORF">Lisr_2357</name>
</gene>
<keyword evidence="3 6" id="KW-0812">Transmembrane</keyword>
<evidence type="ECO:0000256" key="6">
    <source>
        <dbReference type="RuleBase" id="RU361157"/>
    </source>
</evidence>
<evidence type="ECO:0000256" key="2">
    <source>
        <dbReference type="ARBA" id="ARBA00007783"/>
    </source>
</evidence>
<dbReference type="RefSeq" id="WP_058502647.1">
    <property type="nucleotide sequence ID" value="NZ_CAAAJA010000002.1"/>
</dbReference>
<feature type="transmembrane region" description="Helical" evidence="6">
    <location>
        <begin position="145"/>
        <end position="166"/>
    </location>
</feature>
<dbReference type="PROSITE" id="PS51012">
    <property type="entry name" value="ABC_TM2"/>
    <property type="match status" value="1"/>
</dbReference>
<name>A0A0W0V4H3_9GAMM</name>
<evidence type="ECO:0000256" key="5">
    <source>
        <dbReference type="ARBA" id="ARBA00023136"/>
    </source>
</evidence>
<feature type="transmembrane region" description="Helical" evidence="6">
    <location>
        <begin position="107"/>
        <end position="133"/>
    </location>
</feature>
<organism evidence="8 9">
    <name type="scientific">Legionella israelensis</name>
    <dbReference type="NCBI Taxonomy" id="454"/>
    <lineage>
        <taxon>Bacteria</taxon>
        <taxon>Pseudomonadati</taxon>
        <taxon>Pseudomonadota</taxon>
        <taxon>Gammaproteobacteria</taxon>
        <taxon>Legionellales</taxon>
        <taxon>Legionellaceae</taxon>
        <taxon>Legionella</taxon>
    </lineage>
</organism>
<dbReference type="AlphaFoldDB" id="A0A0W0V4H3"/>
<dbReference type="PANTHER" id="PTHR43332">
    <property type="entry name" value="INNER MEMBRANE TRANSPORT PERMEASE YADH-RELATED"/>
    <property type="match status" value="1"/>
</dbReference>
<proteinExistence type="inferred from homology"/>
<evidence type="ECO:0000256" key="3">
    <source>
        <dbReference type="ARBA" id="ARBA00022692"/>
    </source>
</evidence>
<evidence type="ECO:0000313" key="9">
    <source>
        <dbReference type="Proteomes" id="UP000054761"/>
    </source>
</evidence>
<dbReference type="PATRIC" id="fig|454.4.peg.2575"/>
<evidence type="ECO:0000313" key="8">
    <source>
        <dbReference type="EMBL" id="KTD15012.1"/>
    </source>
</evidence>
<evidence type="ECO:0000256" key="1">
    <source>
        <dbReference type="ARBA" id="ARBA00004141"/>
    </source>
</evidence>
<dbReference type="STRING" id="454.Lisr_2357"/>
<dbReference type="InterPro" id="IPR052522">
    <property type="entry name" value="ABC-2_transport_permease"/>
</dbReference>
<dbReference type="OrthoDB" id="9804001at2"/>
<dbReference type="EMBL" id="LNYH01000147">
    <property type="protein sequence ID" value="KTD15012.1"/>
    <property type="molecule type" value="Genomic_DNA"/>
</dbReference>
<dbReference type="PANTHER" id="PTHR43332:SF2">
    <property type="entry name" value="INNER MEMBRANE TRANSPORT PERMEASE YADH"/>
    <property type="match status" value="1"/>
</dbReference>
<keyword evidence="4 6" id="KW-1133">Transmembrane helix</keyword>
<dbReference type="InterPro" id="IPR013525">
    <property type="entry name" value="ABC2_TM"/>
</dbReference>
<keyword evidence="6" id="KW-1003">Cell membrane</keyword>
<evidence type="ECO:0000256" key="4">
    <source>
        <dbReference type="ARBA" id="ARBA00022989"/>
    </source>
</evidence>
<dbReference type="GO" id="GO:0043190">
    <property type="term" value="C:ATP-binding cassette (ABC) transporter complex"/>
    <property type="evidence" value="ECO:0007669"/>
    <property type="project" value="InterPro"/>
</dbReference>
<reference evidence="8 9" key="1">
    <citation type="submission" date="2015-11" db="EMBL/GenBank/DDBJ databases">
        <title>Genomic analysis of 38 Legionella species identifies large and diverse effector repertoires.</title>
        <authorList>
            <person name="Burstein D."/>
            <person name="Amaro F."/>
            <person name="Zusman T."/>
            <person name="Lifshitz Z."/>
            <person name="Cohen O."/>
            <person name="Gilbert J.A."/>
            <person name="Pupko T."/>
            <person name="Shuman H.A."/>
            <person name="Segal G."/>
        </authorList>
    </citation>
    <scope>NUCLEOTIDE SEQUENCE [LARGE SCALE GENOMIC DNA]</scope>
    <source>
        <strain evidence="8 9">Bercovier 4</strain>
    </source>
</reference>